<evidence type="ECO:0000256" key="10">
    <source>
        <dbReference type="ARBA" id="ARBA00048721"/>
    </source>
</evidence>
<dbReference type="PANTHER" id="PTHR39321:SF3">
    <property type="entry name" value="PHOSPHOPANTETHEINE ADENYLYLTRANSFERASE"/>
    <property type="match status" value="1"/>
</dbReference>
<dbReference type="InterPro" id="IPR014729">
    <property type="entry name" value="Rossmann-like_a/b/a_fold"/>
</dbReference>
<dbReference type="EC" id="2.7.7.18" evidence="11"/>
<keyword evidence="8 11" id="KW-0067">ATP-binding</keyword>
<evidence type="ECO:0000256" key="11">
    <source>
        <dbReference type="HAMAP-Rule" id="MF_00244"/>
    </source>
</evidence>
<keyword evidence="7 11" id="KW-0547">Nucleotide-binding</keyword>
<evidence type="ECO:0000313" key="14">
    <source>
        <dbReference type="Proteomes" id="UP001266357"/>
    </source>
</evidence>
<sequence>MLKPSQHESQSKLTPVKASQQSFSRIGILGGTFDPIHLGHIIPAIENANWLSLDKLYLLPAHIPPHKTQTSANATHRKAMVELVCQQYPIFQLDDRELYKDTPSYTLESLKDIHQQYPNSQVFFIIGMDSLLTFTLWHHWSEILKYCHLLVNTRPDYDVNALKQACHQSLSPYFTDDLTLLSNTQSGKILFHQNTNIDISSTQIRQAIKANNLDENTLCPSVLNYIKQHQLYR</sequence>
<evidence type="ECO:0000256" key="2">
    <source>
        <dbReference type="ARBA" id="ARBA00005019"/>
    </source>
</evidence>
<comment type="caution">
    <text evidence="13">The sequence shown here is derived from an EMBL/GenBank/DDBJ whole genome shotgun (WGS) entry which is preliminary data.</text>
</comment>
<comment type="function">
    <text evidence="1 11">Catalyzes the reversible adenylation of nicotinate mononucleotide (NaMN) to nicotinic acid adenine dinucleotide (NaAD).</text>
</comment>
<keyword evidence="4 11" id="KW-0662">Pyridine nucleotide biosynthesis</keyword>
<reference evidence="13 14" key="1">
    <citation type="submission" date="2023-09" db="EMBL/GenBank/DDBJ databases">
        <authorList>
            <person name="Rey-Velasco X."/>
        </authorList>
    </citation>
    <scope>NUCLEOTIDE SEQUENCE [LARGE SCALE GENOMIC DNA]</scope>
    <source>
        <strain evidence="13 14">W431</strain>
    </source>
</reference>
<accession>A0ABU2ZYG5</accession>
<evidence type="ECO:0000256" key="9">
    <source>
        <dbReference type="ARBA" id="ARBA00023027"/>
    </source>
</evidence>
<dbReference type="GO" id="GO:0004515">
    <property type="term" value="F:nicotinate-nucleotide adenylyltransferase activity"/>
    <property type="evidence" value="ECO:0007669"/>
    <property type="project" value="UniProtKB-EC"/>
</dbReference>
<dbReference type="RefSeq" id="WP_311577641.1">
    <property type="nucleotide sequence ID" value="NZ_JAVRIF010000002.1"/>
</dbReference>
<feature type="domain" description="Cytidyltransferase-like" evidence="12">
    <location>
        <begin position="28"/>
        <end position="206"/>
    </location>
</feature>
<dbReference type="Gene3D" id="3.40.50.620">
    <property type="entry name" value="HUPs"/>
    <property type="match status" value="1"/>
</dbReference>
<dbReference type="Pfam" id="PF01467">
    <property type="entry name" value="CTP_transf_like"/>
    <property type="match status" value="1"/>
</dbReference>
<comment type="similarity">
    <text evidence="3 11">Belongs to the NadD family.</text>
</comment>
<keyword evidence="6 11" id="KW-0548">Nucleotidyltransferase</keyword>
<comment type="pathway">
    <text evidence="2 11">Cofactor biosynthesis; NAD(+) biosynthesis; deamido-NAD(+) from nicotinate D-ribonucleotide: step 1/1.</text>
</comment>
<dbReference type="NCBIfam" id="NF000839">
    <property type="entry name" value="PRK00071.1-1"/>
    <property type="match status" value="1"/>
</dbReference>
<protein>
    <recommendedName>
        <fullName evidence="11">Probable nicotinate-nucleotide adenylyltransferase</fullName>
        <ecNumber evidence="11">2.7.7.18</ecNumber>
    </recommendedName>
    <alternativeName>
        <fullName evidence="11">Deamido-NAD(+) diphosphorylase</fullName>
    </alternativeName>
    <alternativeName>
        <fullName evidence="11">Deamido-NAD(+) pyrophosphorylase</fullName>
    </alternativeName>
    <alternativeName>
        <fullName evidence="11">Nicotinate mononucleotide adenylyltransferase</fullName>
        <shortName evidence="11">NaMN adenylyltransferase</shortName>
    </alternativeName>
</protein>
<evidence type="ECO:0000256" key="3">
    <source>
        <dbReference type="ARBA" id="ARBA00009014"/>
    </source>
</evidence>
<keyword evidence="5 11" id="KW-0808">Transferase</keyword>
<evidence type="ECO:0000256" key="1">
    <source>
        <dbReference type="ARBA" id="ARBA00002324"/>
    </source>
</evidence>
<dbReference type="PANTHER" id="PTHR39321">
    <property type="entry name" value="NICOTINATE-NUCLEOTIDE ADENYLYLTRANSFERASE-RELATED"/>
    <property type="match status" value="1"/>
</dbReference>
<evidence type="ECO:0000256" key="6">
    <source>
        <dbReference type="ARBA" id="ARBA00022695"/>
    </source>
</evidence>
<evidence type="ECO:0000256" key="5">
    <source>
        <dbReference type="ARBA" id="ARBA00022679"/>
    </source>
</evidence>
<evidence type="ECO:0000259" key="12">
    <source>
        <dbReference type="Pfam" id="PF01467"/>
    </source>
</evidence>
<dbReference type="NCBIfam" id="TIGR00482">
    <property type="entry name" value="nicotinate (nicotinamide) nucleotide adenylyltransferase"/>
    <property type="match status" value="1"/>
</dbReference>
<evidence type="ECO:0000313" key="13">
    <source>
        <dbReference type="EMBL" id="MDT0602744.1"/>
    </source>
</evidence>
<proteinExistence type="inferred from homology"/>
<keyword evidence="9 11" id="KW-0520">NAD</keyword>
<dbReference type="EMBL" id="JAVRIF010000002">
    <property type="protein sequence ID" value="MDT0602744.1"/>
    <property type="molecule type" value="Genomic_DNA"/>
</dbReference>
<name>A0ABU2ZYG5_9GAMM</name>
<gene>
    <name evidence="11 13" type="primary">nadD</name>
    <name evidence="13" type="ORF">RM573_04000</name>
</gene>
<dbReference type="SUPFAM" id="SSF52374">
    <property type="entry name" value="Nucleotidylyl transferase"/>
    <property type="match status" value="1"/>
</dbReference>
<dbReference type="InterPro" id="IPR005248">
    <property type="entry name" value="NadD/NMNAT"/>
</dbReference>
<dbReference type="CDD" id="cd02165">
    <property type="entry name" value="NMNAT"/>
    <property type="match status" value="1"/>
</dbReference>
<dbReference type="InterPro" id="IPR004821">
    <property type="entry name" value="Cyt_trans-like"/>
</dbReference>
<keyword evidence="14" id="KW-1185">Reference proteome</keyword>
<comment type="catalytic activity">
    <reaction evidence="10 11">
        <text>nicotinate beta-D-ribonucleotide + ATP + H(+) = deamido-NAD(+) + diphosphate</text>
        <dbReference type="Rhea" id="RHEA:22860"/>
        <dbReference type="ChEBI" id="CHEBI:15378"/>
        <dbReference type="ChEBI" id="CHEBI:30616"/>
        <dbReference type="ChEBI" id="CHEBI:33019"/>
        <dbReference type="ChEBI" id="CHEBI:57502"/>
        <dbReference type="ChEBI" id="CHEBI:58437"/>
        <dbReference type="EC" id="2.7.7.18"/>
    </reaction>
</comment>
<dbReference type="HAMAP" id="MF_00244">
    <property type="entry name" value="NaMN_adenylyltr"/>
    <property type="match status" value="1"/>
</dbReference>
<dbReference type="Proteomes" id="UP001266357">
    <property type="component" value="Unassembled WGS sequence"/>
</dbReference>
<evidence type="ECO:0000256" key="8">
    <source>
        <dbReference type="ARBA" id="ARBA00022840"/>
    </source>
</evidence>
<evidence type="ECO:0000256" key="4">
    <source>
        <dbReference type="ARBA" id="ARBA00022642"/>
    </source>
</evidence>
<dbReference type="NCBIfam" id="NF000840">
    <property type="entry name" value="PRK00071.1-3"/>
    <property type="match status" value="1"/>
</dbReference>
<evidence type="ECO:0000256" key="7">
    <source>
        <dbReference type="ARBA" id="ARBA00022741"/>
    </source>
</evidence>
<organism evidence="13 14">
    <name type="scientific">Thalassotalea castellviae</name>
    <dbReference type="NCBI Taxonomy" id="3075612"/>
    <lineage>
        <taxon>Bacteria</taxon>
        <taxon>Pseudomonadati</taxon>
        <taxon>Pseudomonadota</taxon>
        <taxon>Gammaproteobacteria</taxon>
        <taxon>Alteromonadales</taxon>
        <taxon>Colwelliaceae</taxon>
        <taxon>Thalassotalea</taxon>
    </lineage>
</organism>